<gene>
    <name evidence="31" type="primary">LOC106153711</name>
</gene>
<feature type="binding site" evidence="27">
    <location>
        <begin position="65"/>
        <end position="67"/>
    </location>
    <ligand>
        <name>substrate</name>
    </ligand>
</feature>
<dbReference type="GO" id="GO:0051747">
    <property type="term" value="F:cytosine C-5 DNA demethylase activity"/>
    <property type="evidence" value="ECO:0007669"/>
    <property type="project" value="TreeGrafter"/>
</dbReference>
<comment type="catalytic activity">
    <reaction evidence="14">
        <text>a 1,N(6)-etheno-2'-deoxyadenosine in single-stranded DNA + 2-oxoglutarate + O2 + H2O = a 2'-deoxyadenosine in single-stranded DNA + glyoxal + succinate + CO2</text>
        <dbReference type="Rhea" id="RHEA:70459"/>
        <dbReference type="Rhea" id="RHEA-COMP:17896"/>
        <dbReference type="Rhea" id="RHEA-COMP:17904"/>
        <dbReference type="ChEBI" id="CHEBI:15377"/>
        <dbReference type="ChEBI" id="CHEBI:15379"/>
        <dbReference type="ChEBI" id="CHEBI:16526"/>
        <dbReference type="ChEBI" id="CHEBI:16810"/>
        <dbReference type="ChEBI" id="CHEBI:30031"/>
        <dbReference type="ChEBI" id="CHEBI:34779"/>
        <dbReference type="ChEBI" id="CHEBI:90615"/>
        <dbReference type="ChEBI" id="CHEBI:189583"/>
    </reaction>
    <physiologicalReaction direction="left-to-right" evidence="14">
        <dbReference type="Rhea" id="RHEA:70460"/>
    </physiologicalReaction>
</comment>
<evidence type="ECO:0000313" key="30">
    <source>
        <dbReference type="Proteomes" id="UP000085678"/>
    </source>
</evidence>
<evidence type="ECO:0000256" key="2">
    <source>
        <dbReference type="ARBA" id="ARBA00004604"/>
    </source>
</evidence>
<name>A0A1S3HAU9_LINAN</name>
<evidence type="ECO:0000256" key="10">
    <source>
        <dbReference type="ARBA" id="ARBA00023204"/>
    </source>
</evidence>
<evidence type="ECO:0000256" key="12">
    <source>
        <dbReference type="ARBA" id="ARBA00051010"/>
    </source>
</evidence>
<evidence type="ECO:0000256" key="5">
    <source>
        <dbReference type="ARBA" id="ARBA00022763"/>
    </source>
</evidence>
<feature type="binding site" evidence="27">
    <location>
        <position position="195"/>
    </location>
    <ligand>
        <name>2-oxoglutarate</name>
        <dbReference type="ChEBI" id="CHEBI:16810"/>
    </ligand>
</feature>
<comment type="catalytic activity">
    <reaction evidence="16">
        <text>a 3,N(4)-etheno-2'-deoxycytidine in double-stranded DNA + 2-oxoglutarate + O2 + H2O = a 2'-deoxycytidine in double-stranded DNA + glyoxal + succinate + CO2</text>
        <dbReference type="Rhea" id="RHEA:70467"/>
        <dbReference type="Rhea" id="RHEA-COMP:17070"/>
        <dbReference type="Rhea" id="RHEA-COMP:17905"/>
        <dbReference type="ChEBI" id="CHEBI:15377"/>
        <dbReference type="ChEBI" id="CHEBI:15379"/>
        <dbReference type="ChEBI" id="CHEBI:16526"/>
        <dbReference type="ChEBI" id="CHEBI:16810"/>
        <dbReference type="ChEBI" id="CHEBI:30031"/>
        <dbReference type="ChEBI" id="CHEBI:34779"/>
        <dbReference type="ChEBI" id="CHEBI:85452"/>
        <dbReference type="ChEBI" id="CHEBI:189585"/>
    </reaction>
    <physiologicalReaction direction="left-to-right" evidence="16">
        <dbReference type="Rhea" id="RHEA:70468"/>
    </physiologicalReaction>
</comment>
<accession>A0A1S3HAU9</accession>
<comment type="catalytic activity">
    <reaction evidence="20">
        <text>an N(1)-methyl-2'-deoxyadenosine in double-stranded DNA + 2-oxoglutarate + O2 = a 2'-deoxyadenosine in double-stranded DNA + formaldehyde + succinate + CO2 + H(+)</text>
        <dbReference type="Rhea" id="RHEA:70443"/>
        <dbReference type="Rhea" id="RHEA-COMP:14236"/>
        <dbReference type="Rhea" id="RHEA-COMP:17897"/>
        <dbReference type="ChEBI" id="CHEBI:15378"/>
        <dbReference type="ChEBI" id="CHEBI:15379"/>
        <dbReference type="ChEBI" id="CHEBI:16526"/>
        <dbReference type="ChEBI" id="CHEBI:16810"/>
        <dbReference type="ChEBI" id="CHEBI:16842"/>
        <dbReference type="ChEBI" id="CHEBI:30031"/>
        <dbReference type="ChEBI" id="CHEBI:90615"/>
        <dbReference type="ChEBI" id="CHEBI:139096"/>
    </reaction>
    <physiologicalReaction direction="left-to-right" evidence="20">
        <dbReference type="Rhea" id="RHEA:70444"/>
    </physiologicalReaction>
</comment>
<comment type="cofactor">
    <cofactor evidence="1">
        <name>Fe(2+)</name>
        <dbReference type="ChEBI" id="CHEBI:29033"/>
    </cofactor>
</comment>
<keyword evidence="8" id="KW-0560">Oxidoreductase</keyword>
<proteinExistence type="predicted"/>
<keyword evidence="10" id="KW-0234">DNA repair</keyword>
<keyword evidence="6" id="KW-0460">Magnesium</keyword>
<evidence type="ECO:0000256" key="11">
    <source>
        <dbReference type="ARBA" id="ARBA00023242"/>
    </source>
</evidence>
<keyword evidence="4" id="KW-0479">Metal-binding</keyword>
<feature type="binding site" evidence="27">
    <location>
        <position position="179"/>
    </location>
    <ligand>
        <name>2-oxoglutarate</name>
        <dbReference type="ChEBI" id="CHEBI:16810"/>
    </ligand>
</feature>
<comment type="subcellular location">
    <subcellularLocation>
        <location evidence="2">Nucleus</location>
        <location evidence="2">Nucleolus</location>
    </subcellularLocation>
    <subcellularLocation>
        <location evidence="3">Nucleus</location>
        <location evidence="3">Nucleoplasm</location>
    </subcellularLocation>
</comment>
<comment type="catalytic activity">
    <reaction evidence="17">
        <text>a 1,N(2)-etheno-2'-deoxyguanosine in double-stranded DNA + 2-oxoglutarate + O2 + H2O = a 2'-deoxyguanosine in double-stranded DNA + glyoxal + succinate + CO2</text>
        <dbReference type="Rhea" id="RHEA:70487"/>
        <dbReference type="Rhea" id="RHEA-COMP:17910"/>
        <dbReference type="Rhea" id="RHEA-COMP:17912"/>
        <dbReference type="ChEBI" id="CHEBI:15377"/>
        <dbReference type="ChEBI" id="CHEBI:15379"/>
        <dbReference type="ChEBI" id="CHEBI:16526"/>
        <dbReference type="ChEBI" id="CHEBI:16810"/>
        <dbReference type="ChEBI" id="CHEBI:30031"/>
        <dbReference type="ChEBI" id="CHEBI:34779"/>
        <dbReference type="ChEBI" id="CHEBI:85445"/>
        <dbReference type="ChEBI" id="CHEBI:189586"/>
    </reaction>
    <physiologicalReaction direction="left-to-right" evidence="17">
        <dbReference type="Rhea" id="RHEA:70488"/>
    </physiologicalReaction>
</comment>
<feature type="binding site" evidence="27">
    <location>
        <position position="117"/>
    </location>
    <ligand>
        <name>substrate</name>
    </ligand>
</feature>
<dbReference type="RefSeq" id="XP_013383205.1">
    <property type="nucleotide sequence ID" value="XM_013527751.1"/>
</dbReference>
<evidence type="ECO:0000256" key="22">
    <source>
        <dbReference type="ARBA" id="ARBA00062909"/>
    </source>
</evidence>
<feature type="binding site" evidence="27">
    <location>
        <position position="197"/>
    </location>
    <ligand>
        <name>2-oxoglutarate</name>
        <dbReference type="ChEBI" id="CHEBI:16810"/>
    </ligand>
</feature>
<dbReference type="InterPro" id="IPR027450">
    <property type="entry name" value="AlkB-like"/>
</dbReference>
<comment type="catalytic activity">
    <reaction evidence="12">
        <text>an N(1)-methyl-2'-deoxyadenosine in single-stranded DNA + 2-oxoglutarate + O2 = a 2'-deoxyadenosine in single-stranded DNA + formaldehyde + succinate + CO2 + H(+)</text>
        <dbReference type="Rhea" id="RHEA:70447"/>
        <dbReference type="Rhea" id="RHEA-COMP:17895"/>
        <dbReference type="Rhea" id="RHEA-COMP:17896"/>
        <dbReference type="ChEBI" id="CHEBI:15378"/>
        <dbReference type="ChEBI" id="CHEBI:15379"/>
        <dbReference type="ChEBI" id="CHEBI:16526"/>
        <dbReference type="ChEBI" id="CHEBI:16810"/>
        <dbReference type="ChEBI" id="CHEBI:16842"/>
        <dbReference type="ChEBI" id="CHEBI:30031"/>
        <dbReference type="ChEBI" id="CHEBI:90615"/>
        <dbReference type="ChEBI" id="CHEBI:139096"/>
    </reaction>
    <physiologicalReaction direction="left-to-right" evidence="12">
        <dbReference type="Rhea" id="RHEA:70448"/>
    </physiologicalReaction>
</comment>
<reference evidence="31" key="1">
    <citation type="submission" date="2025-08" db="UniProtKB">
        <authorList>
            <consortium name="RefSeq"/>
        </authorList>
    </citation>
    <scope>IDENTIFICATION</scope>
    <source>
        <tissue evidence="31">Gonads</tissue>
    </source>
</reference>
<comment type="catalytic activity">
    <reaction evidence="18">
        <text>a 3,N(4)-etheno-2'-deoxycytidine in single-stranded DNA + 2-oxoglutarate + O2 + H2O = a 2'-deoxycytidine in single-stranded DNA + glyoxal + succinate + CO2</text>
        <dbReference type="Rhea" id="RHEA:70471"/>
        <dbReference type="Rhea" id="RHEA-COMP:12846"/>
        <dbReference type="Rhea" id="RHEA-COMP:17906"/>
        <dbReference type="ChEBI" id="CHEBI:15377"/>
        <dbReference type="ChEBI" id="CHEBI:15379"/>
        <dbReference type="ChEBI" id="CHEBI:16526"/>
        <dbReference type="ChEBI" id="CHEBI:16810"/>
        <dbReference type="ChEBI" id="CHEBI:30031"/>
        <dbReference type="ChEBI" id="CHEBI:34779"/>
        <dbReference type="ChEBI" id="CHEBI:85452"/>
        <dbReference type="ChEBI" id="CHEBI:189585"/>
    </reaction>
    <physiologicalReaction direction="left-to-right" evidence="18">
        <dbReference type="Rhea" id="RHEA:70472"/>
    </physiologicalReaction>
</comment>
<feature type="binding site" evidence="27">
    <location>
        <position position="104"/>
    </location>
    <ligand>
        <name>2-oxoglutarate</name>
        <dbReference type="ChEBI" id="CHEBI:16810"/>
    </ligand>
</feature>
<dbReference type="GO" id="GO:0005730">
    <property type="term" value="C:nucleolus"/>
    <property type="evidence" value="ECO:0007669"/>
    <property type="project" value="UniProtKB-SubCell"/>
</dbReference>
<comment type="catalytic activity">
    <reaction evidence="21">
        <text>a methylated nucleobase within DNA + 2-oxoglutarate + O2 = a nucleobase within DNA + formaldehyde + succinate + CO2</text>
        <dbReference type="Rhea" id="RHEA:30299"/>
        <dbReference type="Rhea" id="RHEA-COMP:12192"/>
        <dbReference type="Rhea" id="RHEA-COMP:12193"/>
        <dbReference type="ChEBI" id="CHEBI:15379"/>
        <dbReference type="ChEBI" id="CHEBI:16526"/>
        <dbReference type="ChEBI" id="CHEBI:16810"/>
        <dbReference type="ChEBI" id="CHEBI:16842"/>
        <dbReference type="ChEBI" id="CHEBI:30031"/>
        <dbReference type="ChEBI" id="CHEBI:32875"/>
        <dbReference type="ChEBI" id="CHEBI:64428"/>
        <dbReference type="EC" id="1.14.11.33"/>
    </reaction>
    <physiologicalReaction direction="left-to-right" evidence="21">
        <dbReference type="Rhea" id="RHEA:30300"/>
    </physiologicalReaction>
</comment>
<dbReference type="EC" id="1.14.11.33" evidence="23"/>
<evidence type="ECO:0000256" key="27">
    <source>
        <dbReference type="PIRSR" id="PIRSR632852-1"/>
    </source>
</evidence>
<evidence type="ECO:0000256" key="16">
    <source>
        <dbReference type="ARBA" id="ARBA00051434"/>
    </source>
</evidence>
<evidence type="ECO:0000256" key="18">
    <source>
        <dbReference type="ARBA" id="ARBA00052597"/>
    </source>
</evidence>
<comment type="catalytic activity">
    <reaction evidence="13">
        <text>an N(3)-methyl-2'-deoxycytidine in single-stranded DNA + 2-oxoglutarate + O2 = a 2'-deoxycytidine in single-stranded DNA + formaldehyde + succinate + CO2 + H(+)</text>
        <dbReference type="Rhea" id="RHEA:70435"/>
        <dbReference type="Rhea" id="RHEA-COMP:12846"/>
        <dbReference type="Rhea" id="RHEA-COMP:17894"/>
        <dbReference type="ChEBI" id="CHEBI:15378"/>
        <dbReference type="ChEBI" id="CHEBI:15379"/>
        <dbReference type="ChEBI" id="CHEBI:16526"/>
        <dbReference type="ChEBI" id="CHEBI:16810"/>
        <dbReference type="ChEBI" id="CHEBI:16842"/>
        <dbReference type="ChEBI" id="CHEBI:30031"/>
        <dbReference type="ChEBI" id="CHEBI:85452"/>
        <dbReference type="ChEBI" id="CHEBI:139075"/>
    </reaction>
    <physiologicalReaction direction="left-to-right" evidence="13">
        <dbReference type="Rhea" id="RHEA:70436"/>
    </physiologicalReaction>
</comment>
<evidence type="ECO:0000256" key="4">
    <source>
        <dbReference type="ARBA" id="ARBA00022723"/>
    </source>
</evidence>
<evidence type="ECO:0000256" key="8">
    <source>
        <dbReference type="ARBA" id="ARBA00023002"/>
    </source>
</evidence>
<evidence type="ECO:0000256" key="7">
    <source>
        <dbReference type="ARBA" id="ARBA00022964"/>
    </source>
</evidence>
<dbReference type="Gene3D" id="2.60.120.590">
    <property type="entry name" value="Alpha-ketoglutarate-dependent dioxygenase AlkB-like"/>
    <property type="match status" value="1"/>
</dbReference>
<feature type="binding site" evidence="27">
    <location>
        <position position="191"/>
    </location>
    <ligand>
        <name>2-oxoglutarate</name>
        <dbReference type="ChEBI" id="CHEBI:16810"/>
    </ligand>
</feature>
<evidence type="ECO:0000256" key="28">
    <source>
        <dbReference type="SAM" id="MobiDB-lite"/>
    </source>
</evidence>
<feature type="domain" description="Fe2OG dioxygenase" evidence="29">
    <location>
        <begin position="95"/>
        <end position="200"/>
    </location>
</feature>
<evidence type="ECO:0000256" key="9">
    <source>
        <dbReference type="ARBA" id="ARBA00023004"/>
    </source>
</evidence>
<dbReference type="GO" id="GO:0035516">
    <property type="term" value="F:broad specificity oxidative DNA demethylase activity"/>
    <property type="evidence" value="ECO:0007669"/>
    <property type="project" value="UniProtKB-EC"/>
</dbReference>
<evidence type="ECO:0000256" key="23">
    <source>
        <dbReference type="ARBA" id="ARBA00066725"/>
    </source>
</evidence>
<feature type="region of interest" description="Disordered" evidence="28">
    <location>
        <begin position="1"/>
        <end position="42"/>
    </location>
</feature>
<feature type="compositionally biased region" description="Basic residues" evidence="28">
    <location>
        <begin position="1"/>
        <end position="10"/>
    </location>
</feature>
<keyword evidence="9" id="KW-0408">Iron</keyword>
<keyword evidence="5" id="KW-0227">DNA damage</keyword>
<keyword evidence="11" id="KW-0539">Nucleus</keyword>
<feature type="binding site" evidence="27">
    <location>
        <position position="114"/>
    </location>
    <ligand>
        <name>2-oxoglutarate</name>
        <dbReference type="ChEBI" id="CHEBI:16810"/>
    </ligand>
</feature>
<evidence type="ECO:0000256" key="20">
    <source>
        <dbReference type="ARBA" id="ARBA00052800"/>
    </source>
</evidence>
<dbReference type="FunFam" id="2.60.120.590:FF:000004">
    <property type="entry name" value="DNA oxidative demethylase ALKBH2"/>
    <property type="match status" value="1"/>
</dbReference>
<dbReference type="Proteomes" id="UP000085678">
    <property type="component" value="Unplaced"/>
</dbReference>
<dbReference type="Pfam" id="PF13532">
    <property type="entry name" value="2OG-FeII_Oxy_2"/>
    <property type="match status" value="1"/>
</dbReference>
<dbReference type="PROSITE" id="PS51471">
    <property type="entry name" value="FE2OG_OXY"/>
    <property type="match status" value="1"/>
</dbReference>
<evidence type="ECO:0000259" key="29">
    <source>
        <dbReference type="PROSITE" id="PS51471"/>
    </source>
</evidence>
<dbReference type="AlphaFoldDB" id="A0A1S3HAU9"/>
<evidence type="ECO:0000256" key="17">
    <source>
        <dbReference type="ARBA" id="ARBA00051755"/>
    </source>
</evidence>
<dbReference type="PANTHER" id="PTHR31573">
    <property type="entry name" value="ALPHA-KETOGLUTARATE-DEPENDENT DIOXYGENASE ALKB HOMOLOG 2"/>
    <property type="match status" value="1"/>
</dbReference>
<protein>
    <recommendedName>
        <fullName evidence="24">DNA oxidative demethylase ALKBH2</fullName>
        <ecNumber evidence="23">1.14.11.33</ecNumber>
    </recommendedName>
    <alternativeName>
        <fullName evidence="25">Alkylated DNA repair protein alkB homolog 2</fullName>
    </alternativeName>
    <alternativeName>
        <fullName evidence="26">Alpha-ketoglutarate-dependent dioxygenase alkB homolog 2</fullName>
    </alternativeName>
</protein>
<comment type="catalytic activity">
    <reaction evidence="15">
        <text>an N(3)-methyl-2'-deoxycytidine in double-stranded DNA + 2-oxoglutarate + O2 = a 2'-deoxycytidine in double-stranded DNA + formaldehyde + succinate + CO2 + H(+)</text>
        <dbReference type="Rhea" id="RHEA:70439"/>
        <dbReference type="Rhea" id="RHEA-COMP:14237"/>
        <dbReference type="Rhea" id="RHEA-COMP:17070"/>
        <dbReference type="ChEBI" id="CHEBI:15378"/>
        <dbReference type="ChEBI" id="CHEBI:15379"/>
        <dbReference type="ChEBI" id="CHEBI:16526"/>
        <dbReference type="ChEBI" id="CHEBI:16810"/>
        <dbReference type="ChEBI" id="CHEBI:16842"/>
        <dbReference type="ChEBI" id="CHEBI:30031"/>
        <dbReference type="ChEBI" id="CHEBI:85452"/>
        <dbReference type="ChEBI" id="CHEBI:139075"/>
    </reaction>
    <physiologicalReaction direction="left-to-right" evidence="15">
        <dbReference type="Rhea" id="RHEA:70440"/>
    </physiologicalReaction>
</comment>
<dbReference type="InterPro" id="IPR005123">
    <property type="entry name" value="Oxoglu/Fe-dep_dioxygenase_dom"/>
</dbReference>
<dbReference type="PANTHER" id="PTHR31573:SF1">
    <property type="entry name" value="DNA OXIDATIVE DEMETHYLASE ALKBH2"/>
    <property type="match status" value="1"/>
</dbReference>
<dbReference type="GO" id="GO:0008198">
    <property type="term" value="F:ferrous iron binding"/>
    <property type="evidence" value="ECO:0007669"/>
    <property type="project" value="TreeGrafter"/>
</dbReference>
<evidence type="ECO:0000256" key="24">
    <source>
        <dbReference type="ARBA" id="ARBA00072134"/>
    </source>
</evidence>
<comment type="subunit">
    <text evidence="22">Interacts with PCNA homotrimer; this interaction is enhanced during the S-phase of the cell cycle. Interacts with nucleolar proteins NCL, UBTF and NPM1. Interacts with XRCC5-XRCC6 heterodimer.</text>
</comment>
<keyword evidence="7" id="KW-0223">Dioxygenase</keyword>
<dbReference type="InterPro" id="IPR032852">
    <property type="entry name" value="ALKBH2"/>
</dbReference>
<evidence type="ECO:0000256" key="19">
    <source>
        <dbReference type="ARBA" id="ARBA00052627"/>
    </source>
</evidence>
<evidence type="ECO:0000256" key="15">
    <source>
        <dbReference type="ARBA" id="ARBA00051376"/>
    </source>
</evidence>
<evidence type="ECO:0000256" key="3">
    <source>
        <dbReference type="ARBA" id="ARBA00004642"/>
    </source>
</evidence>
<dbReference type="GO" id="GO:0005654">
    <property type="term" value="C:nucleoplasm"/>
    <property type="evidence" value="ECO:0007669"/>
    <property type="project" value="UniProtKB-SubCell"/>
</dbReference>
<evidence type="ECO:0000256" key="21">
    <source>
        <dbReference type="ARBA" id="ARBA00053025"/>
    </source>
</evidence>
<feature type="binding site" evidence="27">
    <location>
        <position position="102"/>
    </location>
    <ligand>
        <name>2-oxoglutarate</name>
        <dbReference type="ChEBI" id="CHEBI:16810"/>
    </ligand>
</feature>
<evidence type="ECO:0000256" key="6">
    <source>
        <dbReference type="ARBA" id="ARBA00022842"/>
    </source>
</evidence>
<dbReference type="GO" id="GO:0006307">
    <property type="term" value="P:DNA alkylation repair"/>
    <property type="evidence" value="ECO:0007669"/>
    <property type="project" value="TreeGrafter"/>
</dbReference>
<dbReference type="GeneID" id="106153711"/>
<evidence type="ECO:0000256" key="26">
    <source>
        <dbReference type="ARBA" id="ARBA00081727"/>
    </source>
</evidence>
<evidence type="ECO:0000313" key="31">
    <source>
        <dbReference type="RefSeq" id="XP_013383205.1"/>
    </source>
</evidence>
<dbReference type="InterPro" id="IPR037151">
    <property type="entry name" value="AlkB-like_sf"/>
</dbReference>
<dbReference type="OrthoDB" id="445341at2759"/>
<evidence type="ECO:0000256" key="25">
    <source>
        <dbReference type="ARBA" id="ARBA00077989"/>
    </source>
</evidence>
<evidence type="ECO:0000256" key="1">
    <source>
        <dbReference type="ARBA" id="ARBA00001954"/>
    </source>
</evidence>
<feature type="compositionally biased region" description="Polar residues" evidence="28">
    <location>
        <begin position="24"/>
        <end position="42"/>
    </location>
</feature>
<keyword evidence="30" id="KW-1185">Reference proteome</keyword>
<dbReference type="SUPFAM" id="SSF51197">
    <property type="entry name" value="Clavaminate synthase-like"/>
    <property type="match status" value="1"/>
</dbReference>
<comment type="catalytic activity">
    <reaction evidence="19">
        <text>a 1,N(6)-etheno-2'-deoxyadenosine in double-stranded DNA + 2-oxoglutarate + O2 + H2O = a 2'-deoxyadenosine in double-stranded DNA + glyoxal + succinate + CO2</text>
        <dbReference type="Rhea" id="RHEA:70463"/>
        <dbReference type="Rhea" id="RHEA-COMP:17897"/>
        <dbReference type="Rhea" id="RHEA-COMP:17903"/>
        <dbReference type="ChEBI" id="CHEBI:15377"/>
        <dbReference type="ChEBI" id="CHEBI:15379"/>
        <dbReference type="ChEBI" id="CHEBI:16526"/>
        <dbReference type="ChEBI" id="CHEBI:16810"/>
        <dbReference type="ChEBI" id="CHEBI:30031"/>
        <dbReference type="ChEBI" id="CHEBI:34779"/>
        <dbReference type="ChEBI" id="CHEBI:90615"/>
        <dbReference type="ChEBI" id="CHEBI:189583"/>
    </reaction>
    <physiologicalReaction direction="left-to-right" evidence="19">
        <dbReference type="Rhea" id="RHEA:70464"/>
    </physiologicalReaction>
</comment>
<evidence type="ECO:0000256" key="14">
    <source>
        <dbReference type="ARBA" id="ARBA00051189"/>
    </source>
</evidence>
<evidence type="ECO:0000256" key="13">
    <source>
        <dbReference type="ARBA" id="ARBA00051165"/>
    </source>
</evidence>
<organism evidence="30 31">
    <name type="scientific">Lingula anatina</name>
    <name type="common">Brachiopod</name>
    <name type="synonym">Lingula unguis</name>
    <dbReference type="NCBI Taxonomy" id="7574"/>
    <lineage>
        <taxon>Eukaryota</taxon>
        <taxon>Metazoa</taxon>
        <taxon>Spiralia</taxon>
        <taxon>Lophotrochozoa</taxon>
        <taxon>Brachiopoda</taxon>
        <taxon>Linguliformea</taxon>
        <taxon>Lingulata</taxon>
        <taxon>Lingulida</taxon>
        <taxon>Linguloidea</taxon>
        <taxon>Lingulidae</taxon>
        <taxon>Lingula</taxon>
    </lineage>
</organism>
<sequence>MDNFVHKRKRSTEDQESIGKKRNSMSSGGTLENGTAKNPTRSLNIKAENLDLEYQVAHGDEGLAYTFSNNTIPAKPWTPLLLEIKDAITHLTGHTFNFVLINRYKDGRDYMGEHKDDEKDLDPYAPIASLSLGQQRDFVFKHGESRGKGAKRKIDPVKVELASGSLLLMKYPTNRYWYHCLPVRRNAPNVRINMTFRQMLTSEIKGS</sequence>